<dbReference type="InterPro" id="IPR002477">
    <property type="entry name" value="Peptidoglycan-bd-like"/>
</dbReference>
<accession>A0A101KNN0</accession>
<dbReference type="GO" id="GO:0006508">
    <property type="term" value="P:proteolysis"/>
    <property type="evidence" value="ECO:0007669"/>
    <property type="project" value="InterPro"/>
</dbReference>
<evidence type="ECO:0000313" key="4">
    <source>
        <dbReference type="EMBL" id="KUM23969.1"/>
    </source>
</evidence>
<dbReference type="InterPro" id="IPR036366">
    <property type="entry name" value="PGBDSf"/>
</dbReference>
<dbReference type="GO" id="GO:0004197">
    <property type="term" value="F:cysteine-type endopeptidase activity"/>
    <property type="evidence" value="ECO:0007669"/>
    <property type="project" value="InterPro"/>
</dbReference>
<dbReference type="InterPro" id="IPR011600">
    <property type="entry name" value="Pept_C14_caspase"/>
</dbReference>
<dbReference type="EMBL" id="LPWA01000148">
    <property type="protein sequence ID" value="KUM23969.1"/>
    <property type="molecule type" value="Genomic_DNA"/>
</dbReference>
<dbReference type="Proteomes" id="UP000053176">
    <property type="component" value="Unassembled WGS sequence"/>
</dbReference>
<feature type="region of interest" description="Disordered" evidence="1">
    <location>
        <begin position="106"/>
        <end position="125"/>
    </location>
</feature>
<dbReference type="Gene3D" id="1.10.101.10">
    <property type="entry name" value="PGBD-like superfamily/PGBD"/>
    <property type="match status" value="1"/>
</dbReference>
<feature type="region of interest" description="Disordered" evidence="1">
    <location>
        <begin position="193"/>
        <end position="212"/>
    </location>
</feature>
<evidence type="ECO:0000313" key="5">
    <source>
        <dbReference type="Proteomes" id="UP000053176"/>
    </source>
</evidence>
<dbReference type="InterPro" id="IPR029030">
    <property type="entry name" value="Caspase-like_dom_sf"/>
</dbReference>
<dbReference type="SUPFAM" id="SSF52129">
    <property type="entry name" value="Caspase-like"/>
    <property type="match status" value="1"/>
</dbReference>
<comment type="caution">
    <text evidence="4">The sequence shown here is derived from an EMBL/GenBank/DDBJ whole genome shotgun (WGS) entry which is preliminary data.</text>
</comment>
<dbReference type="Pfam" id="PF01471">
    <property type="entry name" value="PG_binding_1"/>
    <property type="match status" value="1"/>
</dbReference>
<evidence type="ECO:0000259" key="3">
    <source>
        <dbReference type="Pfam" id="PF01471"/>
    </source>
</evidence>
<evidence type="ECO:0000256" key="1">
    <source>
        <dbReference type="SAM" id="MobiDB-lite"/>
    </source>
</evidence>
<name>A0A101KNN0_RHILI</name>
<evidence type="ECO:0000259" key="2">
    <source>
        <dbReference type="Pfam" id="PF00656"/>
    </source>
</evidence>
<organism evidence="4 5">
    <name type="scientific">Rhizobium loti</name>
    <name type="common">Mesorhizobium loti</name>
    <dbReference type="NCBI Taxonomy" id="381"/>
    <lineage>
        <taxon>Bacteria</taxon>
        <taxon>Pseudomonadati</taxon>
        <taxon>Pseudomonadota</taxon>
        <taxon>Alphaproteobacteria</taxon>
        <taxon>Hyphomicrobiales</taxon>
        <taxon>Phyllobacteriaceae</taxon>
        <taxon>Mesorhizobium</taxon>
    </lineage>
</organism>
<protein>
    <submittedName>
        <fullName evidence="4">Uncharacterized protein</fullName>
    </submittedName>
</protein>
<sequence>MPKSRSTTAPGLAPIDVSGSDVGTGGVLIAFATDPGAVSYDGNGANSPYTMSLARHLAEPGVEIQSALTRVRGEVTAETDGRQRPWHNASLGREVFIGPQAPPLAVAAPQPSAAGTPAEPPGADTRGWEIEQRVWDEASKRNTLAHYEAYLQQFPKGAFADLARLNIDQLKKSPITVGNTPTVVANTESDVARSATAAQPPAAAGNPETDAGTELTESAIGLGRQDKIDLQERLLAIGYDLDAADGDFGIKTRQAIGRWQEENRLPPTTYLTQKQYARLKLDTDDAVKSYRAKRASEAEAKKQESATSQRTEKPQPVVRAKPRREQQREAANPRPAPKSKPAQRKSGYRTCSGIDGTFEVPASQRCPLSGYAHY</sequence>
<dbReference type="AlphaFoldDB" id="A0A101KNN0"/>
<dbReference type="InterPro" id="IPR036365">
    <property type="entry name" value="PGBD-like_sf"/>
</dbReference>
<gene>
    <name evidence="4" type="ORF">AU467_32070</name>
</gene>
<proteinExistence type="predicted"/>
<dbReference type="SUPFAM" id="SSF47090">
    <property type="entry name" value="PGBD-like"/>
    <property type="match status" value="1"/>
</dbReference>
<feature type="compositionally biased region" description="Low complexity" evidence="1">
    <location>
        <begin position="193"/>
        <end position="207"/>
    </location>
</feature>
<dbReference type="PANTHER" id="PTHR22576">
    <property type="entry name" value="MUCOSA ASSOCIATED LYMPHOID TISSUE LYMPHOMA TRANSLOCATION PROTEIN 1/PARACASPASE"/>
    <property type="match status" value="1"/>
</dbReference>
<feature type="domain" description="Peptidoglycan binding-like" evidence="3">
    <location>
        <begin position="228"/>
        <end position="279"/>
    </location>
</feature>
<feature type="region of interest" description="Disordered" evidence="1">
    <location>
        <begin position="292"/>
        <end position="374"/>
    </location>
</feature>
<dbReference type="PANTHER" id="PTHR22576:SF37">
    <property type="entry name" value="MUCOSA-ASSOCIATED LYMPHOID TISSUE LYMPHOMA TRANSLOCATION PROTEIN 1"/>
    <property type="match status" value="1"/>
</dbReference>
<feature type="compositionally biased region" description="Basic and acidic residues" evidence="1">
    <location>
        <begin position="292"/>
        <end position="304"/>
    </location>
</feature>
<dbReference type="Gene3D" id="3.40.50.1460">
    <property type="match status" value="1"/>
</dbReference>
<dbReference type="InterPro" id="IPR052039">
    <property type="entry name" value="Caspase-related_regulators"/>
</dbReference>
<feature type="domain" description="Peptidase C14 caspase" evidence="2">
    <location>
        <begin position="27"/>
        <end position="95"/>
    </location>
</feature>
<reference evidence="4 5" key="1">
    <citation type="submission" date="2015-12" db="EMBL/GenBank/DDBJ databases">
        <title>Draft genome sequence of Mesorhizobium sp. UFLA 01-765, a multitolerant efficient symbiont and plant-growth promoting strain isolated from Zn-mining soil using Leucaena leucocephala as a trap plant.</title>
        <authorList>
            <person name="Rangel W.M."/>
            <person name="Thijs S."/>
            <person name="Longatti S.M."/>
            <person name="Moreira F.M."/>
            <person name="Weyens N."/>
            <person name="Vangronsveld J."/>
            <person name="Van Hamme J.D."/>
            <person name="Bottos E.M."/>
            <person name="Rineau F."/>
        </authorList>
    </citation>
    <scope>NUCLEOTIDE SEQUENCE [LARGE SCALE GENOMIC DNA]</scope>
    <source>
        <strain evidence="4 5">UFLA 01-765</strain>
    </source>
</reference>
<dbReference type="Pfam" id="PF00656">
    <property type="entry name" value="Peptidase_C14"/>
    <property type="match status" value="1"/>
</dbReference>